<dbReference type="Gene3D" id="3.40.47.10">
    <property type="match status" value="1"/>
</dbReference>
<evidence type="ECO:0000256" key="5">
    <source>
        <dbReference type="ARBA" id="ARBA00022679"/>
    </source>
</evidence>
<dbReference type="InterPro" id="IPR004655">
    <property type="entry name" value="FabH"/>
</dbReference>
<evidence type="ECO:0000313" key="16">
    <source>
        <dbReference type="Proteomes" id="UP000296034"/>
    </source>
</evidence>
<evidence type="ECO:0000256" key="1">
    <source>
        <dbReference type="ARBA" id="ARBA00005194"/>
    </source>
</evidence>
<evidence type="ECO:0000313" key="15">
    <source>
        <dbReference type="EMBL" id="PPI87518.1"/>
    </source>
</evidence>
<dbReference type="InterPro" id="IPR013747">
    <property type="entry name" value="ACP_syn_III_C"/>
</dbReference>
<evidence type="ECO:0000259" key="13">
    <source>
        <dbReference type="Pfam" id="PF08541"/>
    </source>
</evidence>
<name>A0A2P5SYU9_9GAMM</name>
<comment type="pathway">
    <text evidence="1 12">Lipid metabolism; fatty acid biosynthesis.</text>
</comment>
<sequence>MFTRIIGTGSYLPLQIRTNVDLERMLNTSDEWIISRTGIKKRHIAESDETVASMGFNAAKNALKMANIKYSQIELIILATTSSSHAFPSSACMIQKMLGIRDCIAFDVAAACTGFVYALSIADQFIKNEKIKYALIIGSDVLSRTVDPSDRNSLILFGDGAGAVVLSKSNKPGIISTHLHSNATYAHLLTLPYQYSNVNNKQPVYIQMSGNEVFKIAIEELTHIVHETLEANHFNIDMIDWFIPHQANLRIILAIVKKLGINLDKVAITIDRHGNTSAASVPSALDEIVRNGCVKLGQIILLKAFGSGFTWGSALIRF</sequence>
<accession>A0A2P5SYU9</accession>
<keyword evidence="4 12" id="KW-0444">Lipid biosynthesis</keyword>
<dbReference type="AlphaFoldDB" id="A0A2P5SYU9"/>
<keyword evidence="5 12" id="KW-0808">Transferase</keyword>
<dbReference type="GO" id="GO:0004315">
    <property type="term" value="F:3-oxoacyl-[acyl-carrier-protein] synthase activity"/>
    <property type="evidence" value="ECO:0007669"/>
    <property type="project" value="InterPro"/>
</dbReference>
<keyword evidence="7 12" id="KW-0443">Lipid metabolism</keyword>
<comment type="function">
    <text evidence="12">Catalyzes the condensation reaction of fatty acid synthesis by the addition to an acyl acceptor of two carbons from malonyl-ACP. Catalyzes the first condensation reaction which initiates fatty acid synthesis and may therefore play a role in governing the total rate of fatty acid production. Possesses both acetoacetyl-ACP synthase and acetyl transacylase activities. Its substrate specificity determines the biosynthesis of branched-chain and/or straight-chain of fatty acids.</text>
</comment>
<feature type="active site" evidence="12">
    <location>
        <position position="112"/>
    </location>
</feature>
<dbReference type="EMBL" id="PDKS01000001">
    <property type="protein sequence ID" value="PPI87518.1"/>
    <property type="molecule type" value="Genomic_DNA"/>
</dbReference>
<comment type="caution">
    <text evidence="15">The sequence shown here is derived from an EMBL/GenBank/DDBJ whole genome shotgun (WGS) entry which is preliminary data.</text>
</comment>
<comment type="subunit">
    <text evidence="12">Homodimer.</text>
</comment>
<keyword evidence="8 12" id="KW-0275">Fatty acid biosynthesis</keyword>
<evidence type="ECO:0000256" key="9">
    <source>
        <dbReference type="ARBA" id="ARBA00023268"/>
    </source>
</evidence>
<proteinExistence type="inferred from homology"/>
<dbReference type="NCBIfam" id="TIGR00747">
    <property type="entry name" value="fabH"/>
    <property type="match status" value="1"/>
</dbReference>
<keyword evidence="12" id="KW-0963">Cytoplasm</keyword>
<dbReference type="Proteomes" id="UP000296034">
    <property type="component" value="Unassembled WGS sequence"/>
</dbReference>
<evidence type="ECO:0000256" key="3">
    <source>
        <dbReference type="ARBA" id="ARBA00012333"/>
    </source>
</evidence>
<evidence type="ECO:0000256" key="10">
    <source>
        <dbReference type="ARBA" id="ARBA00023315"/>
    </source>
</evidence>
<organism evidence="15 16">
    <name type="scientific">Candidatus Pantoea edessiphila</name>
    <dbReference type="NCBI Taxonomy" id="2044610"/>
    <lineage>
        <taxon>Bacteria</taxon>
        <taxon>Pseudomonadati</taxon>
        <taxon>Pseudomonadota</taxon>
        <taxon>Gammaproteobacteria</taxon>
        <taxon>Enterobacterales</taxon>
        <taxon>Erwiniaceae</taxon>
        <taxon>Pantoea</taxon>
    </lineage>
</organism>
<dbReference type="HAMAP" id="MF_01815">
    <property type="entry name" value="FabH"/>
    <property type="match status" value="1"/>
</dbReference>
<comment type="catalytic activity">
    <reaction evidence="11">
        <text>malonyl-[ACP] + acetyl-CoA + H(+) = 3-oxobutanoyl-[ACP] + CO2 + CoA</text>
        <dbReference type="Rhea" id="RHEA:12080"/>
        <dbReference type="Rhea" id="RHEA-COMP:9623"/>
        <dbReference type="Rhea" id="RHEA-COMP:9625"/>
        <dbReference type="ChEBI" id="CHEBI:15378"/>
        <dbReference type="ChEBI" id="CHEBI:16526"/>
        <dbReference type="ChEBI" id="CHEBI:57287"/>
        <dbReference type="ChEBI" id="CHEBI:57288"/>
        <dbReference type="ChEBI" id="CHEBI:78449"/>
        <dbReference type="ChEBI" id="CHEBI:78450"/>
        <dbReference type="EC" id="2.3.1.180"/>
    </reaction>
    <physiologicalReaction direction="left-to-right" evidence="11">
        <dbReference type="Rhea" id="RHEA:12081"/>
    </physiologicalReaction>
</comment>
<dbReference type="RefSeq" id="WP_136131513.1">
    <property type="nucleotide sequence ID" value="NZ_PDKS01000001.1"/>
</dbReference>
<comment type="domain">
    <text evidence="12">The last Arg residue of the ACP-binding site is essential for the weak association between ACP/AcpP and FabH.</text>
</comment>
<comment type="subcellular location">
    <subcellularLocation>
        <location evidence="12">Cytoplasm</location>
    </subcellularLocation>
</comment>
<dbReference type="GO" id="GO:0006633">
    <property type="term" value="P:fatty acid biosynthetic process"/>
    <property type="evidence" value="ECO:0007669"/>
    <property type="project" value="UniProtKB-UniRule"/>
</dbReference>
<dbReference type="NCBIfam" id="NF006829">
    <property type="entry name" value="PRK09352.1"/>
    <property type="match status" value="1"/>
</dbReference>
<feature type="active site" evidence="12">
    <location>
        <position position="245"/>
    </location>
</feature>
<evidence type="ECO:0000256" key="2">
    <source>
        <dbReference type="ARBA" id="ARBA00008642"/>
    </source>
</evidence>
<dbReference type="CDD" id="cd00830">
    <property type="entry name" value="KAS_III"/>
    <property type="match status" value="1"/>
</dbReference>
<evidence type="ECO:0000259" key="14">
    <source>
        <dbReference type="Pfam" id="PF08545"/>
    </source>
</evidence>
<dbReference type="GO" id="GO:0033818">
    <property type="term" value="F:beta-ketoacyl-acyl-carrier-protein synthase III activity"/>
    <property type="evidence" value="ECO:0007669"/>
    <property type="project" value="UniProtKB-UniRule"/>
</dbReference>
<evidence type="ECO:0000256" key="7">
    <source>
        <dbReference type="ARBA" id="ARBA00023098"/>
    </source>
</evidence>
<dbReference type="Pfam" id="PF08545">
    <property type="entry name" value="ACP_syn_III"/>
    <property type="match status" value="1"/>
</dbReference>
<evidence type="ECO:0000256" key="12">
    <source>
        <dbReference type="HAMAP-Rule" id="MF_01815"/>
    </source>
</evidence>
<gene>
    <name evidence="12" type="primary">fabH</name>
    <name evidence="15" type="ORF">CRV11_01115</name>
</gene>
<keyword evidence="10 12" id="KW-0012">Acyltransferase</keyword>
<feature type="active site" evidence="12">
    <location>
        <position position="275"/>
    </location>
</feature>
<evidence type="ECO:0000256" key="4">
    <source>
        <dbReference type="ARBA" id="ARBA00022516"/>
    </source>
</evidence>
<protein>
    <recommendedName>
        <fullName evidence="3 12">Beta-ketoacyl-[acyl-carrier-protein] synthase III</fullName>
        <shortName evidence="12">Beta-ketoacyl-ACP synthase III</shortName>
        <shortName evidence="12">KAS III</shortName>
        <ecNumber evidence="3 12">2.3.1.180</ecNumber>
    </recommendedName>
    <alternativeName>
        <fullName evidence="12">3-oxoacyl-[acyl-carrier-protein] synthase 3</fullName>
    </alternativeName>
    <alternativeName>
        <fullName evidence="12">3-oxoacyl-[acyl-carrier-protein] synthase III</fullName>
    </alternativeName>
</protein>
<feature type="domain" description="Beta-ketoacyl-[acyl-carrier-protein] synthase III C-terminal" evidence="13">
    <location>
        <begin position="229"/>
        <end position="317"/>
    </location>
</feature>
<evidence type="ECO:0000256" key="11">
    <source>
        <dbReference type="ARBA" id="ARBA00051096"/>
    </source>
</evidence>
<evidence type="ECO:0000256" key="8">
    <source>
        <dbReference type="ARBA" id="ARBA00023160"/>
    </source>
</evidence>
<feature type="region of interest" description="ACP-binding" evidence="12">
    <location>
        <begin position="246"/>
        <end position="250"/>
    </location>
</feature>
<dbReference type="PANTHER" id="PTHR43091">
    <property type="entry name" value="3-OXOACYL-[ACYL-CARRIER-PROTEIN] SYNTHASE"/>
    <property type="match status" value="1"/>
</dbReference>
<comment type="similarity">
    <text evidence="2 12">Belongs to the thiolase-like superfamily. FabH family.</text>
</comment>
<dbReference type="FunFam" id="3.40.47.10:FF:000004">
    <property type="entry name" value="3-oxoacyl-[acyl-carrier-protein] synthase 3"/>
    <property type="match status" value="1"/>
</dbReference>
<keyword evidence="6 12" id="KW-0276">Fatty acid metabolism</keyword>
<feature type="domain" description="Beta-ketoacyl-[acyl-carrier-protein] synthase III N-terminal" evidence="14">
    <location>
        <begin position="106"/>
        <end position="182"/>
    </location>
</feature>
<dbReference type="SUPFAM" id="SSF53901">
    <property type="entry name" value="Thiolase-like"/>
    <property type="match status" value="1"/>
</dbReference>
<dbReference type="OrthoDB" id="9815506at2"/>
<evidence type="ECO:0000256" key="6">
    <source>
        <dbReference type="ARBA" id="ARBA00022832"/>
    </source>
</evidence>
<dbReference type="EC" id="2.3.1.180" evidence="3 12"/>
<dbReference type="PANTHER" id="PTHR43091:SF1">
    <property type="entry name" value="BETA-KETOACYL-[ACYL-CARRIER-PROTEIN] SYNTHASE III, CHLOROPLASTIC"/>
    <property type="match status" value="1"/>
</dbReference>
<dbReference type="UniPathway" id="UPA00094"/>
<reference evidence="15 16" key="1">
    <citation type="journal article" date="2018" name="Genome Biol. Evol.">
        <title>Cladogenesis and Genomic Streamlining in Extracellular Endosymbionts of Tropical Stink Bugs.</title>
        <authorList>
            <person name="Otero-Bravo A."/>
            <person name="Goffredi S."/>
            <person name="Sabree Z.L."/>
        </authorList>
    </citation>
    <scope>NUCLEOTIDE SEQUENCE [LARGE SCALE GENOMIC DNA]</scope>
    <source>
        <strain evidence="15 16">SoET</strain>
    </source>
</reference>
<dbReference type="InterPro" id="IPR013751">
    <property type="entry name" value="ACP_syn_III_N"/>
</dbReference>
<dbReference type="GO" id="GO:0005737">
    <property type="term" value="C:cytoplasm"/>
    <property type="evidence" value="ECO:0007669"/>
    <property type="project" value="UniProtKB-SubCell"/>
</dbReference>
<dbReference type="Pfam" id="PF08541">
    <property type="entry name" value="ACP_syn_III_C"/>
    <property type="match status" value="1"/>
</dbReference>
<keyword evidence="9 12" id="KW-0511">Multifunctional enzyme</keyword>
<dbReference type="InterPro" id="IPR016039">
    <property type="entry name" value="Thiolase-like"/>
</dbReference>